<name>A0A8H3W9C3_9PEZI</name>
<organism evidence="3 4">
    <name type="scientific">Colletotrichum asianum</name>
    <dbReference type="NCBI Taxonomy" id="702518"/>
    <lineage>
        <taxon>Eukaryota</taxon>
        <taxon>Fungi</taxon>
        <taxon>Dikarya</taxon>
        <taxon>Ascomycota</taxon>
        <taxon>Pezizomycotina</taxon>
        <taxon>Sordariomycetes</taxon>
        <taxon>Hypocreomycetidae</taxon>
        <taxon>Glomerellales</taxon>
        <taxon>Glomerellaceae</taxon>
        <taxon>Colletotrichum</taxon>
        <taxon>Colletotrichum gloeosporioides species complex</taxon>
    </lineage>
</organism>
<evidence type="ECO:0000256" key="1">
    <source>
        <dbReference type="ARBA" id="ARBA00010424"/>
    </source>
</evidence>
<dbReference type="Gene3D" id="3.20.20.70">
    <property type="entry name" value="Aldolase class I"/>
    <property type="match status" value="1"/>
</dbReference>
<dbReference type="Pfam" id="PF02679">
    <property type="entry name" value="ComA"/>
    <property type="match status" value="1"/>
</dbReference>
<evidence type="ECO:0000256" key="2">
    <source>
        <dbReference type="SAM" id="MobiDB-lite"/>
    </source>
</evidence>
<dbReference type="SUPFAM" id="SSF102110">
    <property type="entry name" value="(2r)-phospho-3-sulfolactate synthase ComA"/>
    <property type="match status" value="1"/>
</dbReference>
<dbReference type="OrthoDB" id="4832821at2759"/>
<protein>
    <recommendedName>
        <fullName evidence="5">Sulfonate biosynthesis enzyme</fullName>
    </recommendedName>
</protein>
<comment type="caution">
    <text evidence="3">The sequence shown here is derived from an EMBL/GenBank/DDBJ whole genome shotgun (WGS) entry which is preliminary data.</text>
</comment>
<accession>A0A8H3W9C3</accession>
<sequence length="728" mass="80463">MTIVRKSPHADSSSALGAESSVQGHGDVSDVVNDANRHLIQQYLEAIEGYSKVDDRAKESRNLFVSTFTQSLTFPPLLYAILAFSASHLSINDLTYCDGASRFNQLAEETICQFKATHTKEIASLLSALFIRIKQLHVMGGSIAALFDLMTEVVEIVSTKECERALADPNSRCCGVSTPSYSLLRAHILRYRIGEIDARLHDQLEAEFASSAPVRTAEIKLLYEDIRRELERCERGMPQLTGTQASGITMNEVLGTAENNYHIISSALHSAIVYLSQVYPMPIFDVNQSISKILRHQLKIQHDPSRANSPPSILPSSMFLAGLSTTDPIHRDWVIKTLQEAEPWGVYIKKIRLLLEAIHTLQAGGKKVDICDAMDQVTECDVISTSDLRVPEKTPQTSIMAYGVASRFASRSALRPAASALRTASAASAPLTRSFTASTPAASTAAARSKVMLEDDNGYGFIRHNPRDPKPRTKSVTEIRGPYYSVMGKRYLEDVLETMGHYVDGLKFAGGSFSLFPEDKLKELIDLAHQHDVYVSTGGWIEHVLTQSAPLSAVDRYLETCKRLGFDVIELSTGFLSLPPSDWLRLVERVQSFNLTPKPEIGIQFGAGGDTAAADLQSMGSQSDPSKVVDLGKRFIDMGVERIMIESEGITENVTSWRTDVIQKILRDLPMEKVMFEAADPAVFNWYVREFGVDVNLFVDHSQIVQLSGLRAGIWGMADTFGKITTFR</sequence>
<dbReference type="PANTHER" id="PTHR48413:SF1">
    <property type="entry name" value="PROTEIN HEAT-STRESS-ASSOCIATED 32"/>
    <property type="match status" value="1"/>
</dbReference>
<dbReference type="AlphaFoldDB" id="A0A8H3W9C3"/>
<feature type="compositionally biased region" description="Polar residues" evidence="2">
    <location>
        <begin position="10"/>
        <end position="23"/>
    </location>
</feature>
<evidence type="ECO:0008006" key="5">
    <source>
        <dbReference type="Google" id="ProtNLM"/>
    </source>
</evidence>
<dbReference type="PANTHER" id="PTHR48413">
    <property type="match status" value="1"/>
</dbReference>
<reference evidence="3 4" key="1">
    <citation type="submission" date="2019-12" db="EMBL/GenBank/DDBJ databases">
        <title>A genome sequence resource for the geographically widespread anthracnose pathogen Colletotrichum asianum.</title>
        <authorList>
            <person name="Meng Y."/>
        </authorList>
    </citation>
    <scope>NUCLEOTIDE SEQUENCE [LARGE SCALE GENOMIC DNA]</scope>
    <source>
        <strain evidence="3 4">ICMP 18580</strain>
    </source>
</reference>
<dbReference type="InterPro" id="IPR036112">
    <property type="entry name" value="ComA_synth_sf"/>
</dbReference>
<dbReference type="Proteomes" id="UP000434172">
    <property type="component" value="Unassembled WGS sequence"/>
</dbReference>
<dbReference type="InterPro" id="IPR003830">
    <property type="entry name" value="ComA_synth"/>
</dbReference>
<proteinExistence type="inferred from homology"/>
<feature type="region of interest" description="Disordered" evidence="2">
    <location>
        <begin position="1"/>
        <end position="27"/>
    </location>
</feature>
<keyword evidence="4" id="KW-1185">Reference proteome</keyword>
<comment type="similarity">
    <text evidence="1">Belongs to the phosphosulfolactate synthase family.</text>
</comment>
<dbReference type="EMBL" id="WOWK01000064">
    <property type="protein sequence ID" value="KAF0322185.1"/>
    <property type="molecule type" value="Genomic_DNA"/>
</dbReference>
<evidence type="ECO:0000313" key="3">
    <source>
        <dbReference type="EMBL" id="KAF0322185.1"/>
    </source>
</evidence>
<evidence type="ECO:0000313" key="4">
    <source>
        <dbReference type="Proteomes" id="UP000434172"/>
    </source>
</evidence>
<gene>
    <name evidence="3" type="ORF">GQ607_010688</name>
</gene>
<dbReference type="InterPro" id="IPR013785">
    <property type="entry name" value="Aldolase_TIM"/>
</dbReference>